<dbReference type="EMBL" id="BMZO01000010">
    <property type="protein sequence ID" value="GHC78095.1"/>
    <property type="molecule type" value="Genomic_DNA"/>
</dbReference>
<comment type="similarity">
    <text evidence="1">Belongs to the ROK (NagC/XylR) family.</text>
</comment>
<evidence type="ECO:0000313" key="2">
    <source>
        <dbReference type="EMBL" id="GHC78095.1"/>
    </source>
</evidence>
<dbReference type="AlphaFoldDB" id="A0A8J3DKT5"/>
<organism evidence="2 3">
    <name type="scientific">Limoniibacter endophyticus</name>
    <dbReference type="NCBI Taxonomy" id="1565040"/>
    <lineage>
        <taxon>Bacteria</taxon>
        <taxon>Pseudomonadati</taxon>
        <taxon>Pseudomonadota</taxon>
        <taxon>Alphaproteobacteria</taxon>
        <taxon>Hyphomicrobiales</taxon>
        <taxon>Bartonellaceae</taxon>
        <taxon>Limoniibacter</taxon>
    </lineage>
</organism>
<dbReference type="SUPFAM" id="SSF46785">
    <property type="entry name" value="Winged helix' DNA-binding domain"/>
    <property type="match status" value="1"/>
</dbReference>
<keyword evidence="3" id="KW-1185">Reference proteome</keyword>
<dbReference type="Gene3D" id="1.10.10.10">
    <property type="entry name" value="Winged helix-like DNA-binding domain superfamily/Winged helix DNA-binding domain"/>
    <property type="match status" value="1"/>
</dbReference>
<dbReference type="InterPro" id="IPR043129">
    <property type="entry name" value="ATPase_NBD"/>
</dbReference>
<reference evidence="2" key="2">
    <citation type="submission" date="2020-09" db="EMBL/GenBank/DDBJ databases">
        <authorList>
            <person name="Sun Q."/>
            <person name="Kim S."/>
        </authorList>
    </citation>
    <scope>NUCLEOTIDE SEQUENCE</scope>
    <source>
        <strain evidence="2">KCTC 42097</strain>
    </source>
</reference>
<proteinExistence type="inferred from homology"/>
<dbReference type="PANTHER" id="PTHR18964">
    <property type="entry name" value="ROK (REPRESSOR, ORF, KINASE) FAMILY"/>
    <property type="match status" value="1"/>
</dbReference>
<accession>A0A8J3DKT5</accession>
<name>A0A8J3DKT5_9HYPH</name>
<dbReference type="InterPro" id="IPR000600">
    <property type="entry name" value="ROK"/>
</dbReference>
<dbReference type="InterPro" id="IPR036390">
    <property type="entry name" value="WH_DNA-bd_sf"/>
</dbReference>
<comment type="caution">
    <text evidence="2">The sequence shown here is derived from an EMBL/GenBank/DDBJ whole genome shotgun (WGS) entry which is preliminary data.</text>
</comment>
<dbReference type="Pfam" id="PF00480">
    <property type="entry name" value="ROK"/>
    <property type="match status" value="1"/>
</dbReference>
<evidence type="ECO:0000256" key="1">
    <source>
        <dbReference type="ARBA" id="ARBA00006479"/>
    </source>
</evidence>
<evidence type="ECO:0000313" key="3">
    <source>
        <dbReference type="Proteomes" id="UP000641137"/>
    </source>
</evidence>
<sequence>MAGKALTLTSSARAVFKHLAFEGASTRPQIGAALDLSRPTMSAAVTELEKLDLVKTIGVVSGTTGRKAAKYRVGRGAGHVIAVDAGSTHVRLRVSTLDRRLLLSRTYRLSENQVMLSEDISRAVAGEVAAALAETNEEWGPLRTFGIALPSRVVSSPGDVVSTGQNRIFSHFTPPEDVDILLENNVNCAAVAEHLHGAALGTSTFAYIQIGFKIGMGLMLSGHLIRGRNGAAGEIGHLPYPVGPSMQPIAGEVERYLGTEAFMARVQSNWNDGNTLAPGDTAQLLYLAADGNEEAIRHVARHAADIGAVVAACVSVVDPGLVVLGGGYGSSPLLAPRVQQVASQLSYPVEIVSSPLGSEATVLGIEKLAIDSSLAKLVG</sequence>
<reference evidence="2" key="1">
    <citation type="journal article" date="2014" name="Int. J. Syst. Evol. Microbiol.">
        <title>Complete genome sequence of Corynebacterium casei LMG S-19264T (=DSM 44701T), isolated from a smear-ripened cheese.</title>
        <authorList>
            <consortium name="US DOE Joint Genome Institute (JGI-PGF)"/>
            <person name="Walter F."/>
            <person name="Albersmeier A."/>
            <person name="Kalinowski J."/>
            <person name="Ruckert C."/>
        </authorList>
    </citation>
    <scope>NUCLEOTIDE SEQUENCE</scope>
    <source>
        <strain evidence="2">KCTC 42097</strain>
    </source>
</reference>
<dbReference type="PANTHER" id="PTHR18964:SF149">
    <property type="entry name" value="BIFUNCTIONAL UDP-N-ACETYLGLUCOSAMINE 2-EPIMERASE_N-ACETYLMANNOSAMINE KINASE"/>
    <property type="match status" value="1"/>
</dbReference>
<gene>
    <name evidence="2" type="ORF">GCM10010136_29760</name>
</gene>
<dbReference type="Gene3D" id="3.30.420.40">
    <property type="match status" value="2"/>
</dbReference>
<protein>
    <submittedName>
        <fullName evidence="2">GntR family transcriptional regulator</fullName>
    </submittedName>
</protein>
<dbReference type="InterPro" id="IPR036388">
    <property type="entry name" value="WH-like_DNA-bd_sf"/>
</dbReference>
<dbReference type="SUPFAM" id="SSF53067">
    <property type="entry name" value="Actin-like ATPase domain"/>
    <property type="match status" value="1"/>
</dbReference>
<dbReference type="Proteomes" id="UP000641137">
    <property type="component" value="Unassembled WGS sequence"/>
</dbReference>